<dbReference type="InterPro" id="IPR006379">
    <property type="entry name" value="HAD-SF_hydro_IIB"/>
</dbReference>
<dbReference type="InterPro" id="IPR036412">
    <property type="entry name" value="HAD-like_sf"/>
</dbReference>
<protein>
    <submittedName>
        <fullName evidence="2">Cof-type HAD-IIB family hydrolase</fullName>
    </submittedName>
</protein>
<reference evidence="2 3" key="1">
    <citation type="submission" date="2018-08" db="EMBL/GenBank/DDBJ databases">
        <title>A genome reference for cultivated species of the human gut microbiota.</title>
        <authorList>
            <person name="Zou Y."/>
            <person name="Xue W."/>
            <person name="Luo G."/>
        </authorList>
    </citation>
    <scope>NUCLEOTIDE SEQUENCE [LARGE SCALE GENOMIC DNA]</scope>
    <source>
        <strain evidence="2 3">OM06-4</strain>
    </source>
</reference>
<gene>
    <name evidence="2" type="ORF">DXB93_06380</name>
    <name evidence="1" type="ORF">PM738_15595</name>
</gene>
<keyword evidence="2" id="KW-0378">Hydrolase</keyword>
<dbReference type="EMBL" id="QUSL01000007">
    <property type="protein sequence ID" value="RGD86244.1"/>
    <property type="molecule type" value="Genomic_DNA"/>
</dbReference>
<dbReference type="InterPro" id="IPR023214">
    <property type="entry name" value="HAD_sf"/>
</dbReference>
<dbReference type="GO" id="GO:0005829">
    <property type="term" value="C:cytosol"/>
    <property type="evidence" value="ECO:0007669"/>
    <property type="project" value="TreeGrafter"/>
</dbReference>
<dbReference type="NCBIfam" id="TIGR00099">
    <property type="entry name" value="Cof-subfamily"/>
    <property type="match status" value="1"/>
</dbReference>
<dbReference type="EMBL" id="JAQLKE010000034">
    <property type="protein sequence ID" value="MDB7085231.1"/>
    <property type="molecule type" value="Genomic_DNA"/>
</dbReference>
<sequence length="275" mass="31349">MKTLYISDLDGTLLNSQGKISDYSIKTINNLINEGMIFTYATARSLVSASPVTRGLIKNLPLIIYNGTFIVNGETGKLLHKNIFNSKQVAHIKAIMEKNQLKPMVYALVNEKERVTIINESLHEGVKYYLSKRKTDYRINLTLDYLSLYEGEVFYFTIIGDYDNLRPAYESLKDDLDYNITFQQEIYRKEYWLEIMPKSASKASAILKLKELLNCDRIVSFGDAINDLPMFAISDQCYAMANAVTSLKQQATAVIKSNDEDGVAHWLKEHVINTK</sequence>
<dbReference type="Proteomes" id="UP001211987">
    <property type="component" value="Unassembled WGS sequence"/>
</dbReference>
<dbReference type="Gene3D" id="3.30.1240.10">
    <property type="match status" value="1"/>
</dbReference>
<accession>A0A3E3EEA9</accession>
<dbReference type="PANTHER" id="PTHR10000:SF8">
    <property type="entry name" value="HAD SUPERFAMILY HYDROLASE-LIKE, TYPE 3"/>
    <property type="match status" value="1"/>
</dbReference>
<dbReference type="NCBIfam" id="TIGR01484">
    <property type="entry name" value="HAD-SF-IIB"/>
    <property type="match status" value="1"/>
</dbReference>
<dbReference type="RefSeq" id="WP_008792536.1">
    <property type="nucleotide sequence ID" value="NZ_CACRTL010000013.1"/>
</dbReference>
<organism evidence="2 3">
    <name type="scientific">Thomasclavelia ramosa</name>
    <dbReference type="NCBI Taxonomy" id="1547"/>
    <lineage>
        <taxon>Bacteria</taxon>
        <taxon>Bacillati</taxon>
        <taxon>Bacillota</taxon>
        <taxon>Erysipelotrichia</taxon>
        <taxon>Erysipelotrichales</taxon>
        <taxon>Coprobacillaceae</taxon>
        <taxon>Thomasclavelia</taxon>
    </lineage>
</organism>
<dbReference type="PANTHER" id="PTHR10000">
    <property type="entry name" value="PHOSPHOSERINE PHOSPHATASE"/>
    <property type="match status" value="1"/>
</dbReference>
<dbReference type="GO" id="GO:0016791">
    <property type="term" value="F:phosphatase activity"/>
    <property type="evidence" value="ECO:0007669"/>
    <property type="project" value="TreeGrafter"/>
</dbReference>
<dbReference type="Proteomes" id="UP000261032">
    <property type="component" value="Unassembled WGS sequence"/>
</dbReference>
<comment type="caution">
    <text evidence="2">The sequence shown here is derived from an EMBL/GenBank/DDBJ whole genome shotgun (WGS) entry which is preliminary data.</text>
</comment>
<evidence type="ECO:0000313" key="1">
    <source>
        <dbReference type="EMBL" id="MDB7085231.1"/>
    </source>
</evidence>
<reference evidence="1" key="2">
    <citation type="submission" date="2023-01" db="EMBL/GenBank/DDBJ databases">
        <title>Human gut microbiome strain richness.</title>
        <authorList>
            <person name="Chen-Liaw A."/>
        </authorList>
    </citation>
    <scope>NUCLEOTIDE SEQUENCE</scope>
    <source>
        <strain evidence="1">1001217st2_G6_1001217B_191108</strain>
    </source>
</reference>
<dbReference type="InterPro" id="IPR000150">
    <property type="entry name" value="Cof"/>
</dbReference>
<evidence type="ECO:0000313" key="2">
    <source>
        <dbReference type="EMBL" id="RGD86244.1"/>
    </source>
</evidence>
<dbReference type="SUPFAM" id="SSF56784">
    <property type="entry name" value="HAD-like"/>
    <property type="match status" value="1"/>
</dbReference>
<dbReference type="Gene3D" id="3.40.50.1000">
    <property type="entry name" value="HAD superfamily/HAD-like"/>
    <property type="match status" value="1"/>
</dbReference>
<dbReference type="AlphaFoldDB" id="A0A3E3EEA9"/>
<evidence type="ECO:0000313" key="3">
    <source>
        <dbReference type="Proteomes" id="UP000261032"/>
    </source>
</evidence>
<proteinExistence type="predicted"/>
<dbReference type="Pfam" id="PF08282">
    <property type="entry name" value="Hydrolase_3"/>
    <property type="match status" value="1"/>
</dbReference>
<dbReference type="GO" id="GO:0000287">
    <property type="term" value="F:magnesium ion binding"/>
    <property type="evidence" value="ECO:0007669"/>
    <property type="project" value="TreeGrafter"/>
</dbReference>
<name>A0A3E3EEA9_9FIRM</name>